<evidence type="ECO:0000313" key="3">
    <source>
        <dbReference type="EMBL" id="CAG9762299.1"/>
    </source>
</evidence>
<sequence length="619" mass="72203">MPINVKISLCKITRASKLFQRNYYLPLLKPLSPKDALRRKIITGENVLGNRIEHYIPVLKPHEEKVSEKKKRGKGVPVIKKKIKRTENMRYVEPFLDDNMDGHGKIKGILARKPKGRGQYYVYEIIDKNCNLVVNYQMEKAIKDKDIMDITIAQRSEKIVLKLANGLKVTVPVAPFNDNVTLYRGSGWTKEHIEQEHHHGKETFQMAKLFEAKESGVEEWELEMMRMANKRKKKVKGEDNMDWKAMMSGCVEDMDWDKFEEDTKQIVEEQQETVEEENIPMEVDDMEKTRNVNEKLKLGGTVVLEQLPTMLEIPKVIKNMENGEMEEMLNVSGARVQIPGRSCFVPGQIVKTDENEIFVPGQTIESEDGSSEYTPGITVLLEGEPTLIPGLVMGEEQSTPMFLPGESTITEEGQLKFEATNEDLPPERRRRELTPSPPPAPKPKPRVINDEDIVIKRRNFDEPSEPLIKERVKKRPVIDMRPREPTPPREFRPRRASIEDPLKILEEQRRLREEEERKRMKERMEEKVLKEETKVMKLRMEIRKKCKEMKIEKPPKYEPITPVKKSAKLEELELSIKKGTFFDDDKTKEIIERAKTQTRLLKYQKVLNSYTSEFDFRRH</sequence>
<name>A0A9N9QAG2_9CUCU</name>
<keyword evidence="1" id="KW-0175">Coiled coil</keyword>
<dbReference type="AlphaFoldDB" id="A0A9N9QAG2"/>
<feature type="coiled-coil region" evidence="1">
    <location>
        <begin position="504"/>
        <end position="541"/>
    </location>
</feature>
<dbReference type="EMBL" id="OU892287">
    <property type="protein sequence ID" value="CAG9762299.1"/>
    <property type="molecule type" value="Genomic_DNA"/>
</dbReference>
<accession>A0A9N9QAG2</accession>
<reference evidence="3" key="1">
    <citation type="submission" date="2022-01" db="EMBL/GenBank/DDBJ databases">
        <authorList>
            <person name="King R."/>
        </authorList>
    </citation>
    <scope>NUCLEOTIDE SEQUENCE</scope>
</reference>
<evidence type="ECO:0000256" key="2">
    <source>
        <dbReference type="SAM" id="MobiDB-lite"/>
    </source>
</evidence>
<organism evidence="3 4">
    <name type="scientific">Ceutorhynchus assimilis</name>
    <name type="common">cabbage seed weevil</name>
    <dbReference type="NCBI Taxonomy" id="467358"/>
    <lineage>
        <taxon>Eukaryota</taxon>
        <taxon>Metazoa</taxon>
        <taxon>Ecdysozoa</taxon>
        <taxon>Arthropoda</taxon>
        <taxon>Hexapoda</taxon>
        <taxon>Insecta</taxon>
        <taxon>Pterygota</taxon>
        <taxon>Neoptera</taxon>
        <taxon>Endopterygota</taxon>
        <taxon>Coleoptera</taxon>
        <taxon>Polyphaga</taxon>
        <taxon>Cucujiformia</taxon>
        <taxon>Curculionidae</taxon>
        <taxon>Ceutorhynchinae</taxon>
        <taxon>Ceutorhynchus</taxon>
    </lineage>
</organism>
<evidence type="ECO:0000313" key="4">
    <source>
        <dbReference type="Proteomes" id="UP001152799"/>
    </source>
</evidence>
<dbReference type="Proteomes" id="UP001152799">
    <property type="component" value="Chromosome 11"/>
</dbReference>
<keyword evidence="4" id="KW-1185">Reference proteome</keyword>
<proteinExistence type="predicted"/>
<gene>
    <name evidence="3" type="ORF">CEUTPL_LOCUS2981</name>
</gene>
<feature type="region of interest" description="Disordered" evidence="2">
    <location>
        <begin position="418"/>
        <end position="446"/>
    </location>
</feature>
<dbReference type="OrthoDB" id="5969272at2759"/>
<protein>
    <submittedName>
        <fullName evidence="3">Uncharacterized protein</fullName>
    </submittedName>
</protein>
<evidence type="ECO:0000256" key="1">
    <source>
        <dbReference type="SAM" id="Coils"/>
    </source>
</evidence>